<protein>
    <recommendedName>
        <fullName evidence="3">Carboxypeptidase-like regulatory domain-containing protein</fullName>
    </recommendedName>
</protein>
<gene>
    <name evidence="1" type="ORF">D0C36_22920</name>
</gene>
<evidence type="ECO:0000313" key="2">
    <source>
        <dbReference type="Proteomes" id="UP000264217"/>
    </source>
</evidence>
<dbReference type="EMBL" id="QWDC01000005">
    <property type="protein sequence ID" value="RFZ90097.1"/>
    <property type="molecule type" value="Genomic_DNA"/>
</dbReference>
<dbReference type="AlphaFoldDB" id="A0A372NNA8"/>
<name>A0A372NNA8_9SPHI</name>
<dbReference type="Proteomes" id="UP000264217">
    <property type="component" value="Unassembled WGS sequence"/>
</dbReference>
<sequence>MKKFCNVFLSLVFFAYSSYGQNTKLSGQVLDSTTHLAINNVTVRLETAKSTIRMKQGIFILKNRLGKR</sequence>
<proteinExistence type="predicted"/>
<accession>A0A372NNA8</accession>
<comment type="caution">
    <text evidence="1">The sequence shown here is derived from an EMBL/GenBank/DDBJ whole genome shotgun (WGS) entry which is preliminary data.</text>
</comment>
<evidence type="ECO:0000313" key="1">
    <source>
        <dbReference type="EMBL" id="RFZ90097.1"/>
    </source>
</evidence>
<keyword evidence="2" id="KW-1185">Reference proteome</keyword>
<evidence type="ECO:0008006" key="3">
    <source>
        <dbReference type="Google" id="ProtNLM"/>
    </source>
</evidence>
<reference evidence="1 2" key="1">
    <citation type="submission" date="2018-08" db="EMBL/GenBank/DDBJ databases">
        <title>Mucilaginibacter sp. MYSH2.</title>
        <authorList>
            <person name="Seo T."/>
        </authorList>
    </citation>
    <scope>NUCLEOTIDE SEQUENCE [LARGE SCALE GENOMIC DNA]</scope>
    <source>
        <strain evidence="1 2">MYSH2</strain>
    </source>
</reference>
<organism evidence="1 2">
    <name type="scientific">Mucilaginibacter conchicola</name>
    <dbReference type="NCBI Taxonomy" id="2303333"/>
    <lineage>
        <taxon>Bacteria</taxon>
        <taxon>Pseudomonadati</taxon>
        <taxon>Bacteroidota</taxon>
        <taxon>Sphingobacteriia</taxon>
        <taxon>Sphingobacteriales</taxon>
        <taxon>Sphingobacteriaceae</taxon>
        <taxon>Mucilaginibacter</taxon>
    </lineage>
</organism>